<evidence type="ECO:0000313" key="2">
    <source>
        <dbReference type="EMBL" id="QDZ21040.1"/>
    </source>
</evidence>
<dbReference type="EMBL" id="CP031038">
    <property type="protein sequence ID" value="QDZ21040.1"/>
    <property type="molecule type" value="Genomic_DNA"/>
</dbReference>
<dbReference type="SUPFAM" id="SSF52833">
    <property type="entry name" value="Thioredoxin-like"/>
    <property type="match status" value="2"/>
</dbReference>
<dbReference type="PROSITE" id="PS50404">
    <property type="entry name" value="GST_NTER"/>
    <property type="match status" value="2"/>
</dbReference>
<keyword evidence="3" id="KW-1185">Reference proteome</keyword>
<sequence>MNDAKPFAVAEGQTAKLAGASLPLLLTAGAGAFISGYKGRPAKKPEASDGKYALPLSVGGYRWEEQPAVNAKEPEKPIEIYEFQGCPFCRKVRVAVSVLGIDVLFKPCPSGGKAWRPEAIEKGGKSQFPYMIDPNAGDLAMYESADIIEYLFKTYGPGDVPRGLRYRNSTLANGLGLIGRMGAGSRAKPSNLPEKPLDLWGYEASPFVILVKEALCELEIPYVQRTCPRGSPKRQPVFEKKGQFQVPYLEDPNTGAELFESSAIVDYLNYVYSA</sequence>
<dbReference type="InterPro" id="IPR004045">
    <property type="entry name" value="Glutathione_S-Trfase_N"/>
</dbReference>
<dbReference type="PANTHER" id="PTHR45288">
    <property type="entry name" value="THIOREDOXIN FAMILY PROTEIN"/>
    <property type="match status" value="1"/>
</dbReference>
<proteinExistence type="predicted"/>
<gene>
    <name evidence="2" type="ORF">A3770_05p35580</name>
</gene>
<organism evidence="2 3">
    <name type="scientific">Chloropicon primus</name>
    <dbReference type="NCBI Taxonomy" id="1764295"/>
    <lineage>
        <taxon>Eukaryota</taxon>
        <taxon>Viridiplantae</taxon>
        <taxon>Chlorophyta</taxon>
        <taxon>Chloropicophyceae</taxon>
        <taxon>Chloropicales</taxon>
        <taxon>Chloropicaceae</taxon>
        <taxon>Chloropicon</taxon>
    </lineage>
</organism>
<dbReference type="InterPro" id="IPR036249">
    <property type="entry name" value="Thioredoxin-like_sf"/>
</dbReference>
<dbReference type="AlphaFoldDB" id="A0A5B8MNZ1"/>
<dbReference type="GO" id="GO:0009507">
    <property type="term" value="C:chloroplast"/>
    <property type="evidence" value="ECO:0007669"/>
    <property type="project" value="TreeGrafter"/>
</dbReference>
<reference evidence="2 3" key="1">
    <citation type="submission" date="2018-07" db="EMBL/GenBank/DDBJ databases">
        <title>The complete nuclear genome of the prasinophyte Chloropicon primus (CCMP1205).</title>
        <authorList>
            <person name="Pombert J.-F."/>
            <person name="Otis C."/>
            <person name="Turmel M."/>
            <person name="Lemieux C."/>
        </authorList>
    </citation>
    <scope>NUCLEOTIDE SEQUENCE [LARGE SCALE GENOMIC DNA]</scope>
    <source>
        <strain evidence="2 3">CCMP1205</strain>
    </source>
</reference>
<accession>A0A5B8MNZ1</accession>
<dbReference type="InterPro" id="IPR040079">
    <property type="entry name" value="Glutathione_S-Trfase"/>
</dbReference>
<dbReference type="Proteomes" id="UP000316726">
    <property type="component" value="Chromosome 5"/>
</dbReference>
<name>A0A5B8MNZ1_9CHLO</name>
<feature type="domain" description="GST N-terminal" evidence="1">
    <location>
        <begin position="195"/>
        <end position="274"/>
    </location>
</feature>
<dbReference type="OrthoDB" id="422574at2759"/>
<dbReference type="SFLD" id="SFLDS00019">
    <property type="entry name" value="Glutathione_Transferase_(cytos"/>
    <property type="match status" value="1"/>
</dbReference>
<dbReference type="SFLD" id="SFLDG01202">
    <property type="entry name" value="SUF2.2"/>
    <property type="match status" value="1"/>
</dbReference>
<dbReference type="Pfam" id="PF13417">
    <property type="entry name" value="GST_N_3"/>
    <property type="match status" value="2"/>
</dbReference>
<evidence type="ECO:0000313" key="3">
    <source>
        <dbReference type="Proteomes" id="UP000316726"/>
    </source>
</evidence>
<dbReference type="Gene3D" id="3.40.30.10">
    <property type="entry name" value="Glutaredoxin"/>
    <property type="match status" value="2"/>
</dbReference>
<dbReference type="PANTHER" id="PTHR45288:SF1">
    <property type="entry name" value="THIOREDOXIN FAMILY PROTEIN"/>
    <property type="match status" value="1"/>
</dbReference>
<dbReference type="SFLD" id="SFLDG01181">
    <property type="entry name" value="SUF2"/>
    <property type="match status" value="1"/>
</dbReference>
<feature type="domain" description="GST N-terminal" evidence="1">
    <location>
        <begin position="76"/>
        <end position="159"/>
    </location>
</feature>
<protein>
    <recommendedName>
        <fullName evidence="1">GST N-terminal domain-containing protein</fullName>
    </recommendedName>
</protein>
<evidence type="ECO:0000259" key="1">
    <source>
        <dbReference type="PROSITE" id="PS50404"/>
    </source>
</evidence>